<dbReference type="PANTHER" id="PTHR22891">
    <property type="entry name" value="EUKARYOTIC TRANSLATION INITIATION FACTOR 2C"/>
    <property type="match status" value="1"/>
</dbReference>
<dbReference type="SUPFAM" id="SSF101690">
    <property type="entry name" value="PAZ domain"/>
    <property type="match status" value="1"/>
</dbReference>
<protein>
    <submittedName>
        <fullName evidence="4">Uncharacterized protein</fullName>
    </submittedName>
</protein>
<evidence type="ECO:0000313" key="4">
    <source>
        <dbReference type="EMBL" id="CAF1592795.1"/>
    </source>
</evidence>
<dbReference type="GO" id="GO:0003723">
    <property type="term" value="F:RNA binding"/>
    <property type="evidence" value="ECO:0007669"/>
    <property type="project" value="InterPro"/>
</dbReference>
<dbReference type="PROSITE" id="PS50822">
    <property type="entry name" value="PIWI"/>
    <property type="match status" value="1"/>
</dbReference>
<dbReference type="Pfam" id="PF02170">
    <property type="entry name" value="PAZ"/>
    <property type="match status" value="1"/>
</dbReference>
<dbReference type="InterPro" id="IPR036085">
    <property type="entry name" value="PAZ_dom_sf"/>
</dbReference>
<evidence type="ECO:0000259" key="3">
    <source>
        <dbReference type="PROSITE" id="PS50822"/>
    </source>
</evidence>
<reference evidence="4" key="1">
    <citation type="submission" date="2021-02" db="EMBL/GenBank/DDBJ databases">
        <authorList>
            <person name="Nowell W R."/>
        </authorList>
    </citation>
    <scope>NUCLEOTIDE SEQUENCE</scope>
</reference>
<dbReference type="SMART" id="SM00950">
    <property type="entry name" value="Piwi"/>
    <property type="match status" value="1"/>
</dbReference>
<dbReference type="InterPro" id="IPR003100">
    <property type="entry name" value="PAZ_dom"/>
</dbReference>
<dbReference type="Pfam" id="PF16488">
    <property type="entry name" value="ArgoL2"/>
    <property type="match status" value="1"/>
</dbReference>
<dbReference type="InterPro" id="IPR032472">
    <property type="entry name" value="ArgoL2"/>
</dbReference>
<dbReference type="InterPro" id="IPR012337">
    <property type="entry name" value="RNaseH-like_sf"/>
</dbReference>
<name>A0A816A6P9_9BILA</name>
<dbReference type="EMBL" id="CAJNOV010016577">
    <property type="protein sequence ID" value="CAF1592795.1"/>
    <property type="molecule type" value="Genomic_DNA"/>
</dbReference>
<dbReference type="InterPro" id="IPR036397">
    <property type="entry name" value="RNaseH_sf"/>
</dbReference>
<feature type="region of interest" description="Disordered" evidence="1">
    <location>
        <begin position="1"/>
        <end position="75"/>
    </location>
</feature>
<dbReference type="AlphaFoldDB" id="A0A816A6P9"/>
<dbReference type="Gene3D" id="3.40.50.2300">
    <property type="match status" value="1"/>
</dbReference>
<sequence>MSNERQSRIDTNSSTTPKPSPTSNSSEKNSSTNQNKKSTRPQSEFPTPNEPVASLSLQSTRSETEQPKRRRCGISSIVPDSAVLRPINRPDDHGTVGTPIEIYTNHFPVSIDDAIIINQYHIKICMLRDGCQPCPATKYERWEVVEMLRKHEENFPIVWYDAENYLYTTKLLTGFTKPLRVKLTINDIEISFEFEVMCRLVRQEKISNIFDFINGKTKIRPRDLIKMIDTLFEQNVHNQYVCIRNKYYDRCQTLLDLKDGIGLASGFRQALCLTRCGLTINGDLAFTSFYQPLNFIDFACQYLDRNIRNGFNQYELDDLRRLQNIPVKTTHTGRTIQYRLKNFGLAANQLKFNLRCQDDWAGASITKEITVAGYFARKYKNLNFPHLPCIDIRNGQEEREHWLPMETVEIVEWTRPMGPLNSIQQAAVAQRASVKPDQRYDEIMHMANQRDCKNDSYLQALNIRVNTDEMLKIQARILPPPEIKYRARNNQDVVEQVKFGKWKIRNQFQSTATIYKWGIVYFGSEANSDIRKILSLFKQQLPSLLRNYGIRINSDPLTREVPCDRDKIDSALTCAKREGWQLAIVVLNDTDPAVYNYIKKLGNQMLGLITQCTSFQALQKNSPNLDQYVRNLSQKVNAKIGGINGIVNLKAALSQTSDKDRFMFFGANVTHTSSSTSQPSIATVVGSCDPTCSRYAVRLCKQYSYSNCCSTGIIKKMDTMIIDLLKLYARSCGDTLPNRIVFYRDGMDDEQLQNVFNNEIMKIKAACRDVYGQNPLPRITFIIVNKRHNTRFFTYDGQKANNVQAGTVVDRDITHPFEFDFFLCSQAPKLGTSRPALYHVVQDENKFSSDEIQKLTYWLCHTDVRCSKSVSIPAPIHYAHLAANASDAYDFDADDYEVFKNEGDDHIQTQLMILDDNIQDTMWFV</sequence>
<organism evidence="4 5">
    <name type="scientific">Rotaria magnacalcarata</name>
    <dbReference type="NCBI Taxonomy" id="392030"/>
    <lineage>
        <taxon>Eukaryota</taxon>
        <taxon>Metazoa</taxon>
        <taxon>Spiralia</taxon>
        <taxon>Gnathifera</taxon>
        <taxon>Rotifera</taxon>
        <taxon>Eurotatoria</taxon>
        <taxon>Bdelloidea</taxon>
        <taxon>Philodinida</taxon>
        <taxon>Philodinidae</taxon>
        <taxon>Rotaria</taxon>
    </lineage>
</organism>
<feature type="domain" description="Piwi" evidence="3">
    <location>
        <begin position="582"/>
        <end position="883"/>
    </location>
</feature>
<evidence type="ECO:0000259" key="2">
    <source>
        <dbReference type="PROSITE" id="PS50821"/>
    </source>
</evidence>
<gene>
    <name evidence="4" type="ORF">CJN711_LOCUS34233</name>
</gene>
<accession>A0A816A6P9</accession>
<dbReference type="Proteomes" id="UP000663855">
    <property type="component" value="Unassembled WGS sequence"/>
</dbReference>
<feature type="domain" description="PAZ" evidence="2">
    <location>
        <begin position="294"/>
        <end position="412"/>
    </location>
</feature>
<dbReference type="Gene3D" id="2.170.260.10">
    <property type="entry name" value="paz domain"/>
    <property type="match status" value="1"/>
</dbReference>
<dbReference type="Pfam" id="PF02171">
    <property type="entry name" value="Piwi"/>
    <property type="match status" value="1"/>
</dbReference>
<dbReference type="InterPro" id="IPR003165">
    <property type="entry name" value="Piwi"/>
</dbReference>
<proteinExistence type="predicted"/>
<dbReference type="SUPFAM" id="SSF53098">
    <property type="entry name" value="Ribonuclease H-like"/>
    <property type="match status" value="1"/>
</dbReference>
<dbReference type="CDD" id="cd02846">
    <property type="entry name" value="PAZ_argonaute_like"/>
    <property type="match status" value="1"/>
</dbReference>
<evidence type="ECO:0000256" key="1">
    <source>
        <dbReference type="SAM" id="MobiDB-lite"/>
    </source>
</evidence>
<comment type="caution">
    <text evidence="4">The sequence shown here is derived from an EMBL/GenBank/DDBJ whole genome shotgun (WGS) entry which is preliminary data.</text>
</comment>
<dbReference type="Gene3D" id="3.30.420.10">
    <property type="entry name" value="Ribonuclease H-like superfamily/Ribonuclease H"/>
    <property type="match status" value="1"/>
</dbReference>
<evidence type="ECO:0000313" key="5">
    <source>
        <dbReference type="Proteomes" id="UP000663855"/>
    </source>
</evidence>
<dbReference type="PROSITE" id="PS50821">
    <property type="entry name" value="PAZ"/>
    <property type="match status" value="1"/>
</dbReference>
<feature type="compositionally biased region" description="Low complexity" evidence="1">
    <location>
        <begin position="11"/>
        <end position="36"/>
    </location>
</feature>